<keyword evidence="2" id="KW-0694">RNA-binding</keyword>
<evidence type="ECO:0000256" key="2">
    <source>
        <dbReference type="RuleBase" id="RU003953"/>
    </source>
</evidence>
<evidence type="ECO:0000259" key="3">
    <source>
        <dbReference type="Pfam" id="PF01743"/>
    </source>
</evidence>
<name>A0A0G1U4J8_9BACT</name>
<feature type="domain" description="Poly A polymerase head" evidence="3">
    <location>
        <begin position="38"/>
        <end position="96"/>
    </location>
</feature>
<evidence type="ECO:0000313" key="5">
    <source>
        <dbReference type="Proteomes" id="UP000033882"/>
    </source>
</evidence>
<dbReference type="GO" id="GO:0006396">
    <property type="term" value="P:RNA processing"/>
    <property type="evidence" value="ECO:0007669"/>
    <property type="project" value="InterPro"/>
</dbReference>
<comment type="caution">
    <text evidence="4">The sequence shown here is derived from an EMBL/GenBank/DDBJ whole genome shotgun (WGS) entry which is preliminary data.</text>
</comment>
<comment type="similarity">
    <text evidence="2">Belongs to the tRNA nucleotidyltransferase/poly(A) polymerase family.</text>
</comment>
<dbReference type="AlphaFoldDB" id="A0A0G1U4J8"/>
<proteinExistence type="inferred from homology"/>
<evidence type="ECO:0000313" key="4">
    <source>
        <dbReference type="EMBL" id="KKU88989.1"/>
    </source>
</evidence>
<dbReference type="EMBL" id="LCPB01000021">
    <property type="protein sequence ID" value="KKU88989.1"/>
    <property type="molecule type" value="Genomic_DNA"/>
</dbReference>
<keyword evidence="1 2" id="KW-0808">Transferase</keyword>
<dbReference type="Proteomes" id="UP000033882">
    <property type="component" value="Unassembled WGS sequence"/>
</dbReference>
<gene>
    <name evidence="4" type="ORF">UY19_C0021G0019</name>
</gene>
<reference evidence="4 5" key="1">
    <citation type="journal article" date="2015" name="Nature">
        <title>rRNA introns, odd ribosomes, and small enigmatic genomes across a large radiation of phyla.</title>
        <authorList>
            <person name="Brown C.T."/>
            <person name="Hug L.A."/>
            <person name="Thomas B.C."/>
            <person name="Sharon I."/>
            <person name="Castelle C.J."/>
            <person name="Singh A."/>
            <person name="Wilkins M.J."/>
            <person name="Williams K.H."/>
            <person name="Banfield J.F."/>
        </authorList>
    </citation>
    <scope>NUCLEOTIDE SEQUENCE [LARGE SCALE GENOMIC DNA]</scope>
</reference>
<sequence>MFTSEHAKKVVAYIAKMRENERLDAVMRSIEDRGDVILIGGAVRDIALKNKQPRDFDMIVCCKGADLQECMKGSSATKNRFGGYKMRIDDRIFDIWSIEDHWPVKKGIINEEKEQIADGAFYNIDAICINLSDNSFVCEGFNDAMRTMQLDIPLKGGSLADQPHVLNIVRAYRIKKQWNLLFSDKVKRYIGEWIAREPHAMRILNDEALRHFGDTSFLPRE</sequence>
<dbReference type="GO" id="GO:0016779">
    <property type="term" value="F:nucleotidyltransferase activity"/>
    <property type="evidence" value="ECO:0007669"/>
    <property type="project" value="InterPro"/>
</dbReference>
<dbReference type="Gene3D" id="3.30.460.10">
    <property type="entry name" value="Beta Polymerase, domain 2"/>
    <property type="match status" value="1"/>
</dbReference>
<protein>
    <recommendedName>
        <fullName evidence="3">Poly A polymerase head domain-containing protein</fullName>
    </recommendedName>
</protein>
<accession>A0A0G1U4J8</accession>
<dbReference type="InterPro" id="IPR043519">
    <property type="entry name" value="NT_sf"/>
</dbReference>
<dbReference type="Pfam" id="PF01743">
    <property type="entry name" value="PolyA_pol"/>
    <property type="match status" value="1"/>
</dbReference>
<dbReference type="GO" id="GO:0003723">
    <property type="term" value="F:RNA binding"/>
    <property type="evidence" value="ECO:0007669"/>
    <property type="project" value="UniProtKB-KW"/>
</dbReference>
<dbReference type="InterPro" id="IPR002646">
    <property type="entry name" value="PolA_pol_head_dom"/>
</dbReference>
<dbReference type="SUPFAM" id="SSF81301">
    <property type="entry name" value="Nucleotidyltransferase"/>
    <property type="match status" value="1"/>
</dbReference>
<evidence type="ECO:0000256" key="1">
    <source>
        <dbReference type="ARBA" id="ARBA00022679"/>
    </source>
</evidence>
<organism evidence="4 5">
    <name type="scientific">Candidatus Wolfebacteria bacterium GW2011_GWA2_47_9b</name>
    <dbReference type="NCBI Taxonomy" id="1619005"/>
    <lineage>
        <taxon>Bacteria</taxon>
        <taxon>Candidatus Wolfeibacteriota</taxon>
    </lineage>
</organism>